<organism evidence="1 2">
    <name type="scientific">Fusarium beomiforme</name>
    <dbReference type="NCBI Taxonomy" id="44412"/>
    <lineage>
        <taxon>Eukaryota</taxon>
        <taxon>Fungi</taxon>
        <taxon>Dikarya</taxon>
        <taxon>Ascomycota</taxon>
        <taxon>Pezizomycotina</taxon>
        <taxon>Sordariomycetes</taxon>
        <taxon>Hypocreomycetidae</taxon>
        <taxon>Hypocreales</taxon>
        <taxon>Nectriaceae</taxon>
        <taxon>Fusarium</taxon>
        <taxon>Fusarium burgessii species complex</taxon>
    </lineage>
</organism>
<dbReference type="EMBL" id="PVQB02000273">
    <property type="protein sequence ID" value="KAF4339606.1"/>
    <property type="molecule type" value="Genomic_DNA"/>
</dbReference>
<dbReference type="AlphaFoldDB" id="A0A9P5AJ07"/>
<proteinExistence type="predicted"/>
<evidence type="ECO:0000313" key="2">
    <source>
        <dbReference type="Proteomes" id="UP000730481"/>
    </source>
</evidence>
<reference evidence="1" key="2">
    <citation type="submission" date="2020-02" db="EMBL/GenBank/DDBJ databases">
        <title>Identification and distribution of gene clusters putatively required for synthesis of sphingolipid metabolism inhibitors in phylogenetically diverse species of the filamentous fungus Fusarium.</title>
        <authorList>
            <person name="Kim H.-S."/>
            <person name="Busman M."/>
            <person name="Brown D.W."/>
            <person name="Divon H."/>
            <person name="Uhlig S."/>
            <person name="Proctor R.H."/>
        </authorList>
    </citation>
    <scope>NUCLEOTIDE SEQUENCE</scope>
    <source>
        <strain evidence="1">NRRL 25174</strain>
    </source>
</reference>
<gene>
    <name evidence="1" type="ORF">FBEOM_6482</name>
</gene>
<accession>A0A9P5AJ07</accession>
<keyword evidence="2" id="KW-1185">Reference proteome</keyword>
<evidence type="ECO:0000313" key="1">
    <source>
        <dbReference type="EMBL" id="KAF4339606.1"/>
    </source>
</evidence>
<name>A0A9P5AJ07_9HYPO</name>
<dbReference type="Proteomes" id="UP000730481">
    <property type="component" value="Unassembled WGS sequence"/>
</dbReference>
<protein>
    <submittedName>
        <fullName evidence="1">Uncharacterized protein</fullName>
    </submittedName>
</protein>
<comment type="caution">
    <text evidence="1">The sequence shown here is derived from an EMBL/GenBank/DDBJ whole genome shotgun (WGS) entry which is preliminary data.</text>
</comment>
<sequence length="190" mass="20922">MTATKQQIFVKVEPRDMLRCLALVGSCVATEVANTAAGKPVSLRYFTLRLILRQRPPQGATADTKWTVLVSHAFATDGPQTDPAAQCPDCMAEKCYKCTPGVQWAAEQHDIIGSMSWDVDMSLASWSWGVIASVYDRRVWIQSLALEHKEHLLVENDDCGAILFVIDDLTDANKPVIMPMAVNCVASEPK</sequence>
<reference evidence="1" key="1">
    <citation type="journal article" date="2017" name="Mycologia">
        <title>Fusarium algeriense, sp. nov., a novel toxigenic crown rot pathogen of durum wheat from Algeria is nested in the Fusarium burgessii species complex.</title>
        <authorList>
            <person name="Laraba I."/>
            <person name="Keddad A."/>
            <person name="Boureghda H."/>
            <person name="Abdallah N."/>
            <person name="Vaughan M.M."/>
            <person name="Proctor R.H."/>
            <person name="Busman M."/>
            <person name="O'Donnell K."/>
        </authorList>
    </citation>
    <scope>NUCLEOTIDE SEQUENCE</scope>
    <source>
        <strain evidence="1">NRRL 25174</strain>
    </source>
</reference>
<dbReference type="OrthoDB" id="10498200at2759"/>